<keyword evidence="8" id="KW-0067">ATP-binding</keyword>
<comment type="subcellular location">
    <subcellularLocation>
        <location evidence="1">Endomembrane system</location>
        <topology evidence="1">Multi-pass membrane protein</topology>
    </subcellularLocation>
</comment>
<evidence type="ECO:0000256" key="13">
    <source>
        <dbReference type="ARBA" id="ARBA00023065"/>
    </source>
</evidence>
<keyword evidence="3" id="KW-0813">Transport</keyword>
<dbReference type="Pfam" id="PF13246">
    <property type="entry name" value="Cation_ATPase"/>
    <property type="match status" value="1"/>
</dbReference>
<dbReference type="OrthoDB" id="116380at2759"/>
<comment type="caution">
    <text evidence="15">The sequence shown here is derived from an EMBL/GenBank/DDBJ whole genome shotgun (WGS) entry which is preliminary data.</text>
</comment>
<dbReference type="GO" id="GO:0046872">
    <property type="term" value="F:metal ion binding"/>
    <property type="evidence" value="ECO:0007669"/>
    <property type="project" value="UniProtKB-KW"/>
</dbReference>
<dbReference type="Gene3D" id="3.40.50.1000">
    <property type="entry name" value="HAD superfamily/HAD-like"/>
    <property type="match status" value="1"/>
</dbReference>
<evidence type="ECO:0000256" key="10">
    <source>
        <dbReference type="ARBA" id="ARBA00022967"/>
    </source>
</evidence>
<evidence type="ECO:0000256" key="3">
    <source>
        <dbReference type="ARBA" id="ARBA00022448"/>
    </source>
</evidence>
<dbReference type="NCBIfam" id="TIGR01494">
    <property type="entry name" value="ATPase_P-type"/>
    <property type="match status" value="1"/>
</dbReference>
<dbReference type="InterPro" id="IPR036412">
    <property type="entry name" value="HAD-like_sf"/>
</dbReference>
<dbReference type="InterPro" id="IPR023214">
    <property type="entry name" value="HAD_sf"/>
</dbReference>
<keyword evidence="7" id="KW-0187">Copper transport</keyword>
<dbReference type="PANTHER" id="PTHR24093:SF369">
    <property type="entry name" value="CALCIUM-TRANSPORTING ATPASE"/>
    <property type="match status" value="1"/>
</dbReference>
<keyword evidence="10" id="KW-1278">Translocase</keyword>
<organism evidence="15 16">
    <name type="scientific">Eumeta variegata</name>
    <name type="common">Bagworm moth</name>
    <name type="synonym">Eumeta japonica</name>
    <dbReference type="NCBI Taxonomy" id="151549"/>
    <lineage>
        <taxon>Eukaryota</taxon>
        <taxon>Metazoa</taxon>
        <taxon>Ecdysozoa</taxon>
        <taxon>Arthropoda</taxon>
        <taxon>Hexapoda</taxon>
        <taxon>Insecta</taxon>
        <taxon>Pterygota</taxon>
        <taxon>Neoptera</taxon>
        <taxon>Endopterygota</taxon>
        <taxon>Lepidoptera</taxon>
        <taxon>Glossata</taxon>
        <taxon>Ditrysia</taxon>
        <taxon>Tineoidea</taxon>
        <taxon>Psychidae</taxon>
        <taxon>Oiketicinae</taxon>
        <taxon>Eumeta</taxon>
    </lineage>
</organism>
<keyword evidence="16" id="KW-1185">Reference proteome</keyword>
<evidence type="ECO:0000313" key="15">
    <source>
        <dbReference type="EMBL" id="GBP03337.1"/>
    </source>
</evidence>
<keyword evidence="4" id="KW-0812">Transmembrane</keyword>
<proteinExistence type="predicted"/>
<dbReference type="EMBL" id="BGZK01007310">
    <property type="protein sequence ID" value="GBP03337.1"/>
    <property type="molecule type" value="Genomic_DNA"/>
</dbReference>
<dbReference type="GO" id="GO:0012505">
    <property type="term" value="C:endomembrane system"/>
    <property type="evidence" value="ECO:0007669"/>
    <property type="project" value="UniProtKB-SubCell"/>
</dbReference>
<dbReference type="STRING" id="151549.A0A4C1SPT4"/>
<dbReference type="AlphaFoldDB" id="A0A4C1SPT4"/>
<dbReference type="InterPro" id="IPR023299">
    <property type="entry name" value="ATPase_P-typ_cyto_dom_N"/>
</dbReference>
<protein>
    <recommendedName>
        <fullName evidence="2">P-type Cu(+) transporter</fullName>
        <ecNumber evidence="2">7.2.2.8</ecNumber>
    </recommendedName>
</protein>
<evidence type="ECO:0000256" key="8">
    <source>
        <dbReference type="ARBA" id="ARBA00022840"/>
    </source>
</evidence>
<dbReference type="Gene3D" id="3.40.1110.10">
    <property type="entry name" value="Calcium-transporting ATPase, cytoplasmic domain N"/>
    <property type="match status" value="2"/>
</dbReference>
<evidence type="ECO:0000256" key="5">
    <source>
        <dbReference type="ARBA" id="ARBA00022723"/>
    </source>
</evidence>
<keyword evidence="9" id="KW-0460">Magnesium</keyword>
<reference evidence="15 16" key="1">
    <citation type="journal article" date="2019" name="Commun. Biol.">
        <title>The bagworm genome reveals a unique fibroin gene that provides high tensile strength.</title>
        <authorList>
            <person name="Kono N."/>
            <person name="Nakamura H."/>
            <person name="Ohtoshi R."/>
            <person name="Tomita M."/>
            <person name="Numata K."/>
            <person name="Arakawa K."/>
        </authorList>
    </citation>
    <scope>NUCLEOTIDE SEQUENCE [LARGE SCALE GENOMIC DNA]</scope>
</reference>
<keyword evidence="13" id="KW-0406">Ion transport</keyword>
<evidence type="ECO:0000256" key="12">
    <source>
        <dbReference type="ARBA" id="ARBA00023008"/>
    </source>
</evidence>
<evidence type="ECO:0000256" key="14">
    <source>
        <dbReference type="ARBA" id="ARBA00023136"/>
    </source>
</evidence>
<dbReference type="GO" id="GO:0016887">
    <property type="term" value="F:ATP hydrolysis activity"/>
    <property type="evidence" value="ECO:0007669"/>
    <property type="project" value="InterPro"/>
</dbReference>
<keyword evidence="6" id="KW-0547">Nucleotide-binding</keyword>
<evidence type="ECO:0000256" key="6">
    <source>
        <dbReference type="ARBA" id="ARBA00022741"/>
    </source>
</evidence>
<dbReference type="InterPro" id="IPR001757">
    <property type="entry name" value="P_typ_ATPase"/>
</dbReference>
<dbReference type="GO" id="GO:0005524">
    <property type="term" value="F:ATP binding"/>
    <property type="evidence" value="ECO:0007669"/>
    <property type="project" value="UniProtKB-KW"/>
</dbReference>
<dbReference type="SUPFAM" id="SSF81660">
    <property type="entry name" value="Metal cation-transporting ATPase, ATP-binding domain N"/>
    <property type="match status" value="1"/>
</dbReference>
<keyword evidence="5" id="KW-0479">Metal-binding</keyword>
<evidence type="ECO:0000313" key="16">
    <source>
        <dbReference type="Proteomes" id="UP000299102"/>
    </source>
</evidence>
<dbReference type="EC" id="7.2.2.8" evidence="2"/>
<gene>
    <name evidence="15" type="primary">ATP2B4</name>
    <name evidence="15" type="ORF">EVAR_73202_1</name>
</gene>
<dbReference type="SUPFAM" id="SSF56784">
    <property type="entry name" value="HAD-like"/>
    <property type="match status" value="1"/>
</dbReference>
<dbReference type="Proteomes" id="UP000299102">
    <property type="component" value="Unassembled WGS sequence"/>
</dbReference>
<evidence type="ECO:0000256" key="11">
    <source>
        <dbReference type="ARBA" id="ARBA00022989"/>
    </source>
</evidence>
<evidence type="ECO:0000256" key="7">
    <source>
        <dbReference type="ARBA" id="ARBA00022796"/>
    </source>
</evidence>
<dbReference type="PANTHER" id="PTHR24093">
    <property type="entry name" value="CATION TRANSPORTING ATPASE"/>
    <property type="match status" value="1"/>
</dbReference>
<evidence type="ECO:0000256" key="1">
    <source>
        <dbReference type="ARBA" id="ARBA00004127"/>
    </source>
</evidence>
<dbReference type="GO" id="GO:0005388">
    <property type="term" value="F:P-type calcium transporter activity"/>
    <property type="evidence" value="ECO:0007669"/>
    <property type="project" value="TreeGrafter"/>
</dbReference>
<name>A0A4C1SPT4_EUMVA</name>
<keyword evidence="14" id="KW-0472">Membrane</keyword>
<dbReference type="GO" id="GO:0051480">
    <property type="term" value="P:regulation of cytosolic calcium ion concentration"/>
    <property type="evidence" value="ECO:0007669"/>
    <property type="project" value="TreeGrafter"/>
</dbReference>
<dbReference type="GO" id="GO:0005886">
    <property type="term" value="C:plasma membrane"/>
    <property type="evidence" value="ECO:0007669"/>
    <property type="project" value="TreeGrafter"/>
</dbReference>
<keyword evidence="12" id="KW-0186">Copper</keyword>
<dbReference type="FunFam" id="3.40.50.1000:FF:000144">
    <property type="entry name" value="copper-transporting ATPase 1 isoform X2"/>
    <property type="match status" value="1"/>
</dbReference>
<sequence>MAAFLGMRSAGSQRNIINNPFESVLLEVPVMIKVISELMFRGPVVKQLWAEEQLLSHRNYFLSAIRHPGADPGDLPMQVGNKTECALLGFVQGLGVKYQTIRDEITEDKFTRVYTFNSVRKSMGTVIPRANGGYRLYSKGASEIMLKNEPNWDDEENMMTNLTYLCVVGIEDPVRPEVPDAIRKCQRAGITVRMVTGDNINTARSIASKCGILKPNEDFLILEGKRI</sequence>
<accession>A0A4C1SPT4</accession>
<keyword evidence="11" id="KW-1133">Transmembrane helix</keyword>
<evidence type="ECO:0000256" key="9">
    <source>
        <dbReference type="ARBA" id="ARBA00022842"/>
    </source>
</evidence>
<dbReference type="GO" id="GO:0140581">
    <property type="term" value="F:P-type monovalent copper transporter activity"/>
    <property type="evidence" value="ECO:0007669"/>
    <property type="project" value="UniProtKB-EC"/>
</dbReference>
<evidence type="ECO:0000256" key="4">
    <source>
        <dbReference type="ARBA" id="ARBA00022692"/>
    </source>
</evidence>
<evidence type="ECO:0000256" key="2">
    <source>
        <dbReference type="ARBA" id="ARBA00012517"/>
    </source>
</evidence>